<proteinExistence type="predicted"/>
<dbReference type="Pfam" id="PF04782">
    <property type="entry name" value="DUF632"/>
    <property type="match status" value="1"/>
</dbReference>
<dbReference type="Gramene" id="KZM98602">
    <property type="protein sequence ID" value="KZM98602"/>
    <property type="gene ID" value="DCAR_014036"/>
</dbReference>
<reference evidence="4" key="1">
    <citation type="journal article" date="2016" name="Nat. Genet.">
        <title>A high-quality carrot genome assembly provides new insights into carotenoid accumulation and asterid genome evolution.</title>
        <authorList>
            <person name="Iorizzo M."/>
            <person name="Ellison S."/>
            <person name="Senalik D."/>
            <person name="Zeng P."/>
            <person name="Satapoomin P."/>
            <person name="Huang J."/>
            <person name="Bowman M."/>
            <person name="Iovene M."/>
            <person name="Sanseverino W."/>
            <person name="Cavagnaro P."/>
            <person name="Yildiz M."/>
            <person name="Macko-Podgorni A."/>
            <person name="Moranska E."/>
            <person name="Grzebelus E."/>
            <person name="Grzebelus D."/>
            <person name="Ashrafi H."/>
            <person name="Zheng Z."/>
            <person name="Cheng S."/>
            <person name="Spooner D."/>
            <person name="Van Deynze A."/>
            <person name="Simon P."/>
        </authorList>
    </citation>
    <scope>NUCLEOTIDE SEQUENCE [LARGE SCALE GENOMIC DNA]</scope>
    <source>
        <tissue evidence="4">Leaf</tissue>
    </source>
</reference>
<evidence type="ECO:0000259" key="2">
    <source>
        <dbReference type="Pfam" id="PF04782"/>
    </source>
</evidence>
<keyword evidence="6" id="KW-1185">Reference proteome</keyword>
<name>A0A162AAY8_DAUCS</name>
<dbReference type="InterPro" id="IPR006868">
    <property type="entry name" value="DUF630"/>
</dbReference>
<accession>A0A162AAY8</accession>
<evidence type="ECO:0008006" key="7">
    <source>
        <dbReference type="Google" id="ProtNLM"/>
    </source>
</evidence>
<dbReference type="STRING" id="79200.A0A162AAY8"/>
<evidence type="ECO:0000313" key="5">
    <source>
        <dbReference type="EMBL" id="WOG97575.1"/>
    </source>
</evidence>
<dbReference type="KEGG" id="dcr:108219393"/>
<dbReference type="InterPro" id="IPR006867">
    <property type="entry name" value="DUF632"/>
</dbReference>
<evidence type="ECO:0000256" key="1">
    <source>
        <dbReference type="SAM" id="MobiDB-lite"/>
    </source>
</evidence>
<gene>
    <name evidence="4" type="ORF">DCAR_014036</name>
    <name evidence="5" type="ORF">DCAR_0416916</name>
</gene>
<sequence length="599" mass="67720">MGSCLTKIEREEMVTRCRGRKRYMKTFVEARQALSSSHTMYLRSLKATGSALLQFATAETPLHHPVTAPPVSVPGPQQPPMSPTSWGTSTTVSSSAVRPPPPPPPVQGSWDFWDPFMPASSPAATEEDWEETTATMSEVVMTPVRATAPEPAAEMAVVVSAKSKELVEIIKELDEYFLRAAGSGNQLSSLLEVPSFSFSDQRSTGKVYGYGKSLSPLLWTWGSSSSKMDGFGKFNEEVLHNNLNGSHCSTVERLYAWEKKLYLEVKNAETLKMEHEKRVKQLRRLEMKRADYIKTEKSKKEVEKLESRMMVASQGIETTSAEIIKLRESELYPQLVELVKGFMCMWRSMYECHQVQMHIVQQLKYLNTTPSNNPTSEIHRQSTLQLELEVQQWHISFCNIVKAQREYIQSLSGWLRLSLFQFNDNSVSKTKQDSAIYSLCEEWHLAIDHAPDKVASEGINSLLTVIHGIVVQQAEEHKQKKKSESVFKEFEKKTSELRALENKYGPFSMPDSSGAKNPVADKRAKVAILRVKSEDERAKYEKAVSVTRSMTLNNLQMGLPHVFQAVTGFANVWMHAFESVYNQGKAIDELHNVKMILPR</sequence>
<dbReference type="Pfam" id="PF04783">
    <property type="entry name" value="DUF630"/>
    <property type="match status" value="1"/>
</dbReference>
<feature type="compositionally biased region" description="Pro residues" evidence="1">
    <location>
        <begin position="67"/>
        <end position="82"/>
    </location>
</feature>
<dbReference type="OMA" id="QWHLAFC"/>
<organism evidence="4">
    <name type="scientific">Daucus carota subsp. sativus</name>
    <name type="common">Carrot</name>
    <dbReference type="NCBI Taxonomy" id="79200"/>
    <lineage>
        <taxon>Eukaryota</taxon>
        <taxon>Viridiplantae</taxon>
        <taxon>Streptophyta</taxon>
        <taxon>Embryophyta</taxon>
        <taxon>Tracheophyta</taxon>
        <taxon>Spermatophyta</taxon>
        <taxon>Magnoliopsida</taxon>
        <taxon>eudicotyledons</taxon>
        <taxon>Gunneridae</taxon>
        <taxon>Pentapetalae</taxon>
        <taxon>asterids</taxon>
        <taxon>campanulids</taxon>
        <taxon>Apiales</taxon>
        <taxon>Apiaceae</taxon>
        <taxon>Apioideae</taxon>
        <taxon>Scandiceae</taxon>
        <taxon>Daucinae</taxon>
        <taxon>Daucus</taxon>
        <taxon>Daucus sect. Daucus</taxon>
    </lineage>
</organism>
<reference evidence="5" key="2">
    <citation type="submission" date="2022-03" db="EMBL/GenBank/DDBJ databases">
        <title>Draft title - Genomic analysis of global carrot germplasm unveils the trajectory of domestication and the origin of high carotenoid orange carrot.</title>
        <authorList>
            <person name="Iorizzo M."/>
            <person name="Ellison S."/>
            <person name="Senalik D."/>
            <person name="Macko-Podgorni A."/>
            <person name="Grzebelus D."/>
            <person name="Bostan H."/>
            <person name="Rolling W."/>
            <person name="Curaba J."/>
            <person name="Simon P."/>
        </authorList>
    </citation>
    <scope>NUCLEOTIDE SEQUENCE</scope>
    <source>
        <tissue evidence="5">Leaf</tissue>
    </source>
</reference>
<feature type="region of interest" description="Disordered" evidence="1">
    <location>
        <begin position="66"/>
        <end position="103"/>
    </location>
</feature>
<dbReference type="PANTHER" id="PTHR21450">
    <property type="entry name" value="PROTEIN ALTERED PHOSPHATE STARVATION RESPONSE 1"/>
    <property type="match status" value="1"/>
</dbReference>
<dbReference type="AlphaFoldDB" id="A0A162AAY8"/>
<feature type="domain" description="DUF630" evidence="3">
    <location>
        <begin position="1"/>
        <end position="59"/>
    </location>
</feature>
<evidence type="ECO:0000313" key="6">
    <source>
        <dbReference type="Proteomes" id="UP000077755"/>
    </source>
</evidence>
<dbReference type="EMBL" id="CP093346">
    <property type="protein sequence ID" value="WOG97575.1"/>
    <property type="molecule type" value="Genomic_DNA"/>
</dbReference>
<feature type="domain" description="DUF632" evidence="2">
    <location>
        <begin position="166"/>
        <end position="467"/>
    </location>
</feature>
<dbReference type="Proteomes" id="UP000077755">
    <property type="component" value="Chromosome 4"/>
</dbReference>
<dbReference type="OrthoDB" id="1919226at2759"/>
<dbReference type="PANTHER" id="PTHR21450:SF23">
    <property type="entry name" value="PROTEIN ALTERED PHOSPHATE STARVATION RESPONSE 1"/>
    <property type="match status" value="1"/>
</dbReference>
<evidence type="ECO:0000259" key="3">
    <source>
        <dbReference type="Pfam" id="PF04783"/>
    </source>
</evidence>
<dbReference type="EMBL" id="LNRQ01000004">
    <property type="protein sequence ID" value="KZM98602.1"/>
    <property type="molecule type" value="Genomic_DNA"/>
</dbReference>
<protein>
    <recommendedName>
        <fullName evidence="7">DUF632 domain-containing protein</fullName>
    </recommendedName>
</protein>
<feature type="compositionally biased region" description="Low complexity" evidence="1">
    <location>
        <begin position="83"/>
        <end position="97"/>
    </location>
</feature>
<evidence type="ECO:0000313" key="4">
    <source>
        <dbReference type="EMBL" id="KZM98602.1"/>
    </source>
</evidence>